<dbReference type="EMBL" id="BPWL01000007">
    <property type="protein sequence ID" value="GJJ11718.1"/>
    <property type="molecule type" value="Genomic_DNA"/>
</dbReference>
<protein>
    <submittedName>
        <fullName evidence="1">Uncharacterized protein</fullName>
    </submittedName>
</protein>
<name>A0AAV5ADZ0_9AGAM</name>
<reference evidence="1" key="1">
    <citation type="submission" date="2021-10" db="EMBL/GenBank/DDBJ databases">
        <title>De novo Genome Assembly of Clathrus columnatus (Basidiomycota, Fungi) Using Illumina and Nanopore Sequence Data.</title>
        <authorList>
            <person name="Ogiso-Tanaka E."/>
            <person name="Itagaki H."/>
            <person name="Hosoya T."/>
            <person name="Hosaka K."/>
        </authorList>
    </citation>
    <scope>NUCLEOTIDE SEQUENCE</scope>
    <source>
        <strain evidence="1">MO-923</strain>
    </source>
</reference>
<dbReference type="SUPFAM" id="SSF52047">
    <property type="entry name" value="RNI-like"/>
    <property type="match status" value="1"/>
</dbReference>
<comment type="caution">
    <text evidence="1">The sequence shown here is derived from an EMBL/GenBank/DDBJ whole genome shotgun (WGS) entry which is preliminary data.</text>
</comment>
<evidence type="ECO:0000313" key="2">
    <source>
        <dbReference type="Proteomes" id="UP001050691"/>
    </source>
</evidence>
<dbReference type="Proteomes" id="UP001050691">
    <property type="component" value="Unassembled WGS sequence"/>
</dbReference>
<proteinExistence type="predicted"/>
<organism evidence="1 2">
    <name type="scientific">Clathrus columnatus</name>
    <dbReference type="NCBI Taxonomy" id="1419009"/>
    <lineage>
        <taxon>Eukaryota</taxon>
        <taxon>Fungi</taxon>
        <taxon>Dikarya</taxon>
        <taxon>Basidiomycota</taxon>
        <taxon>Agaricomycotina</taxon>
        <taxon>Agaricomycetes</taxon>
        <taxon>Phallomycetidae</taxon>
        <taxon>Phallales</taxon>
        <taxon>Clathraceae</taxon>
        <taxon>Clathrus</taxon>
    </lineage>
</organism>
<dbReference type="AlphaFoldDB" id="A0AAV5ADZ0"/>
<evidence type="ECO:0000313" key="1">
    <source>
        <dbReference type="EMBL" id="GJJ11718.1"/>
    </source>
</evidence>
<sequence length="439" mass="50514">MPTTSRISYKLLLKRIKNSVRLRSKIISAIVDIPDVRFGGVNPDYLRYALQSTYHPVEALRRCITLSKDLPLEVYVRPWALGKLSHPLVPHLTLLKAECHRIRKFMAGHMNHEELIHFFPIIPGQVNEFPMMEVFYLSGYTSRVDITDGLPMGLIYSPNLRHLELGEAYLVECFMTTTFLPLYTLVLSSHRCLVPALIILHFISLCPHITALKLDIWNAYDTDVGWPQDRITLHQLQDLWFYANSTNNTMYLLRSLHMPRLLRVVFGERYPQNSVFRRQLFSHILLETSLTLQYLSINRNSFPGGSNLIEPLLIRMDRLRTLSFTEVEVVPSVLDLLIPPEGRPPEEWPLPWLENLSFKRVDLPGDSLIKVITTRSIPDSMDHLLSEDPLCPNPNLRYSYLSVDIAKILLKLDNSLFVKANTLGLLVSLVINNSIEIIK</sequence>
<accession>A0AAV5ADZ0</accession>
<gene>
    <name evidence="1" type="ORF">Clacol_005955</name>
</gene>
<keyword evidence="2" id="KW-1185">Reference proteome</keyword>